<evidence type="ECO:0000313" key="2">
    <source>
        <dbReference type="Proteomes" id="UP000505210"/>
    </source>
</evidence>
<dbReference type="Pfam" id="PF05991">
    <property type="entry name" value="NYN_YacP"/>
    <property type="match status" value="1"/>
</dbReference>
<dbReference type="RefSeq" id="WP_172357633.1">
    <property type="nucleotide sequence ID" value="NZ_CP053661.1"/>
</dbReference>
<keyword evidence="2" id="KW-1185">Reference proteome</keyword>
<dbReference type="KEGG" id="theu:HPC62_17250"/>
<dbReference type="PANTHER" id="PTHR34547">
    <property type="entry name" value="YACP-LIKE NYN DOMAIN PROTEIN"/>
    <property type="match status" value="1"/>
</dbReference>
<dbReference type="AlphaFoldDB" id="A0A6M8BAQ9"/>
<dbReference type="PANTHER" id="PTHR34547:SF1">
    <property type="entry name" value="YACP-LIKE NYN DOMAIN PROTEIN"/>
    <property type="match status" value="1"/>
</dbReference>
<name>A0A6M8BAQ9_9CYAN</name>
<dbReference type="EMBL" id="CP053661">
    <property type="protein sequence ID" value="QKD83708.1"/>
    <property type="molecule type" value="Genomic_DNA"/>
</dbReference>
<dbReference type="CDD" id="cd10912">
    <property type="entry name" value="PIN_YacP-like"/>
    <property type="match status" value="1"/>
</dbReference>
<proteinExistence type="predicted"/>
<protein>
    <submittedName>
        <fullName evidence="1">NYN domain-containing protein</fullName>
    </submittedName>
</protein>
<sequence>MPRRRPVYQAILLVDGYNVIGAWDVLRQLRDRHGLEEARRGLVESLVGYSAFQGFNTQVVFDAQYQDTPGSREIITENLCICYTDFQQTADTFIELACSRFRNDLRKYEQRLIVATSDRAQQQTVIGYGAELMSAQRLLSDVEAAERRVRQRQFTKGRSPGRFLANSLDPQAREKLSRLRFGELEPEQP</sequence>
<accession>A0A6M8BAQ9</accession>
<dbReference type="InterPro" id="IPR010298">
    <property type="entry name" value="YacP-like"/>
</dbReference>
<organism evidence="1 2">
    <name type="scientific">Thermoleptolyngbya sichuanensis A183</name>
    <dbReference type="NCBI Taxonomy" id="2737172"/>
    <lineage>
        <taxon>Bacteria</taxon>
        <taxon>Bacillati</taxon>
        <taxon>Cyanobacteriota</taxon>
        <taxon>Cyanophyceae</taxon>
        <taxon>Oculatellales</taxon>
        <taxon>Oculatellaceae</taxon>
        <taxon>Thermoleptolyngbya</taxon>
        <taxon>Thermoleptolyngbya sichuanensis</taxon>
    </lineage>
</organism>
<gene>
    <name evidence="1" type="ORF">HPC62_17250</name>
</gene>
<evidence type="ECO:0000313" key="1">
    <source>
        <dbReference type="EMBL" id="QKD83708.1"/>
    </source>
</evidence>
<dbReference type="Proteomes" id="UP000505210">
    <property type="component" value="Chromosome"/>
</dbReference>
<reference evidence="1 2" key="1">
    <citation type="submission" date="2020-05" db="EMBL/GenBank/DDBJ databases">
        <title>Complete genome sequence of of a novel Thermoleptolyngbya strain isolated from hot springs of Ganzi, Sichuan China.</title>
        <authorList>
            <person name="Tang J."/>
            <person name="Daroch M."/>
            <person name="Li L."/>
            <person name="Waleron K."/>
            <person name="Waleron M."/>
            <person name="Waleron M."/>
        </authorList>
    </citation>
    <scope>NUCLEOTIDE SEQUENCE [LARGE SCALE GENOMIC DNA]</scope>
    <source>
        <strain evidence="1 2">PKUAC-SCTA183</strain>
    </source>
</reference>